<gene>
    <name evidence="9" type="ORF">PV662_34580</name>
</gene>
<sequence length="479" mass="49875">MLAALGFATIAVLLLLTMTKRASVLVALILLPVLAALIGGFAGDLGELILGGLSKVAPTGIMIAFAVLYFSLMVDAGLFDPLIRGLLRVARGDPLRITVATAVLTLCVALDGDGASTFLITVSALLPVYQRLGMNPLVLSGVVCLGAGVMNMVPWGGPTVRAMAALKLDSSEVFTPVLPTMGLGVAWVLVASYLLGRRERNRLAALSPHGPAPDACEGEDKGDDRGPAASAPVTATTEPESSRHATAATADGERQARGAPGDGPGTVRVPPLPRTWLNTFNLLLTLALVICLIQEVLPLPVLFVLGFAIALLVNHPTWEQQQALLDKHAKSVVLVTTMIFAAGVLTGILSGTRMIDEMAETLVSVVPDSFGSHLPVAVAVTGMPLSLVFTPDAYYFGVLPVLAETAQGFGTDPAEVARAAILGQMTTGFPLSPLTASTFILVGMSGVSLGEHQRFIFRWAFATTLVMTVGALLTGVFPL</sequence>
<dbReference type="RefSeq" id="WP_319063229.1">
    <property type="nucleotide sequence ID" value="NZ_JARAYT010000017.1"/>
</dbReference>
<keyword evidence="4 7" id="KW-1133">Transmembrane helix</keyword>
<evidence type="ECO:0000256" key="1">
    <source>
        <dbReference type="ARBA" id="ARBA00004141"/>
    </source>
</evidence>
<feature type="transmembrane region" description="Helical" evidence="7">
    <location>
        <begin position="431"/>
        <end position="449"/>
    </location>
</feature>
<dbReference type="Pfam" id="PF03600">
    <property type="entry name" value="CitMHS"/>
    <property type="match status" value="1"/>
</dbReference>
<evidence type="ECO:0000256" key="4">
    <source>
        <dbReference type="ARBA" id="ARBA00022989"/>
    </source>
</evidence>
<dbReference type="InterPro" id="IPR004680">
    <property type="entry name" value="Cit_transptr-like_dom"/>
</dbReference>
<evidence type="ECO:0000256" key="5">
    <source>
        <dbReference type="ARBA" id="ARBA00023136"/>
    </source>
</evidence>
<dbReference type="PANTHER" id="PTHR30354:SF26">
    <property type="entry name" value="TRANSPORTER, PUTATIVE-RELATED"/>
    <property type="match status" value="1"/>
</dbReference>
<dbReference type="InterPro" id="IPR014738">
    <property type="entry name" value="Citrate_transporter"/>
</dbReference>
<comment type="caution">
    <text evidence="9">The sequence shown here is derived from an EMBL/GenBank/DDBJ whole genome shotgun (WGS) entry which is preliminary data.</text>
</comment>
<evidence type="ECO:0000313" key="9">
    <source>
        <dbReference type="EMBL" id="MDX3704787.1"/>
    </source>
</evidence>
<evidence type="ECO:0000259" key="8">
    <source>
        <dbReference type="Pfam" id="PF03600"/>
    </source>
</evidence>
<protein>
    <submittedName>
        <fullName evidence="9">Citrate:proton symporter</fullName>
    </submittedName>
</protein>
<feature type="domain" description="Citrate transporter-like" evidence="8">
    <location>
        <begin position="14"/>
        <end position="423"/>
    </location>
</feature>
<accession>A0ABU4NRJ7</accession>
<keyword evidence="5 7" id="KW-0472">Membrane</keyword>
<feature type="transmembrane region" description="Helical" evidence="7">
    <location>
        <begin position="332"/>
        <end position="349"/>
    </location>
</feature>
<feature type="region of interest" description="Disordered" evidence="6">
    <location>
        <begin position="205"/>
        <end position="268"/>
    </location>
</feature>
<feature type="transmembrane region" description="Helical" evidence="7">
    <location>
        <begin position="177"/>
        <end position="196"/>
    </location>
</feature>
<feature type="transmembrane region" description="Helical" evidence="7">
    <location>
        <begin position="282"/>
        <end position="312"/>
    </location>
</feature>
<proteinExistence type="predicted"/>
<dbReference type="InterPro" id="IPR003474">
    <property type="entry name" value="Glcn_transporter"/>
</dbReference>
<evidence type="ECO:0000313" key="10">
    <source>
        <dbReference type="Proteomes" id="UP001271274"/>
    </source>
</evidence>
<feature type="transmembrane region" description="Helical" evidence="7">
    <location>
        <begin position="370"/>
        <end position="389"/>
    </location>
</feature>
<feature type="transmembrane region" description="Helical" evidence="7">
    <location>
        <begin position="31"/>
        <end position="53"/>
    </location>
</feature>
<comment type="subcellular location">
    <subcellularLocation>
        <location evidence="1">Membrane</location>
        <topology evidence="1">Multi-pass membrane protein</topology>
    </subcellularLocation>
</comment>
<keyword evidence="10" id="KW-1185">Reference proteome</keyword>
<keyword evidence="2" id="KW-0813">Transport</keyword>
<dbReference type="EMBL" id="JARAYU010000016">
    <property type="protein sequence ID" value="MDX3704787.1"/>
    <property type="molecule type" value="Genomic_DNA"/>
</dbReference>
<feature type="transmembrane region" description="Helical" evidence="7">
    <location>
        <begin position="137"/>
        <end position="157"/>
    </location>
</feature>
<evidence type="ECO:0000256" key="3">
    <source>
        <dbReference type="ARBA" id="ARBA00022692"/>
    </source>
</evidence>
<organism evidence="9 10">
    <name type="scientific">Streptomyces europaeiscabiei</name>
    <dbReference type="NCBI Taxonomy" id="146819"/>
    <lineage>
        <taxon>Bacteria</taxon>
        <taxon>Bacillati</taxon>
        <taxon>Actinomycetota</taxon>
        <taxon>Actinomycetes</taxon>
        <taxon>Kitasatosporales</taxon>
        <taxon>Streptomycetaceae</taxon>
        <taxon>Streptomyces</taxon>
    </lineage>
</organism>
<feature type="transmembrane region" description="Helical" evidence="7">
    <location>
        <begin position="456"/>
        <end position="477"/>
    </location>
</feature>
<dbReference type="Proteomes" id="UP001271274">
    <property type="component" value="Unassembled WGS sequence"/>
</dbReference>
<evidence type="ECO:0000256" key="2">
    <source>
        <dbReference type="ARBA" id="ARBA00022448"/>
    </source>
</evidence>
<reference evidence="9 10" key="1">
    <citation type="journal article" date="2023" name="Microb. Genom.">
        <title>Mesoterricola silvestris gen. nov., sp. nov., Mesoterricola sediminis sp. nov., Geothrix oryzae sp. nov., Geothrix edaphica sp. nov., Geothrix rubra sp. nov., and Geothrix limicola sp. nov., six novel members of Acidobacteriota isolated from soils.</title>
        <authorList>
            <person name="Weisberg A.J."/>
            <person name="Pearce E."/>
            <person name="Kramer C.G."/>
            <person name="Chang J.H."/>
            <person name="Clarke C.R."/>
        </authorList>
    </citation>
    <scope>NUCLEOTIDE SEQUENCE [LARGE SCALE GENOMIC DNA]</scope>
    <source>
        <strain evidence="9 10">ID09-01A</strain>
    </source>
</reference>
<evidence type="ECO:0000256" key="6">
    <source>
        <dbReference type="SAM" id="MobiDB-lite"/>
    </source>
</evidence>
<evidence type="ECO:0000256" key="7">
    <source>
        <dbReference type="SAM" id="Phobius"/>
    </source>
</evidence>
<dbReference type="PANTHER" id="PTHR30354">
    <property type="entry name" value="GNT FAMILY GLUCONATE TRANSPORTER"/>
    <property type="match status" value="1"/>
</dbReference>
<keyword evidence="3 7" id="KW-0812">Transmembrane</keyword>
<dbReference type="NCBIfam" id="TIGR00784">
    <property type="entry name" value="citMHS"/>
    <property type="match status" value="1"/>
</dbReference>
<name>A0ABU4NRJ7_9ACTN</name>